<dbReference type="SMART" id="SM00342">
    <property type="entry name" value="HTH_ARAC"/>
    <property type="match status" value="1"/>
</dbReference>
<comment type="caution">
    <text evidence="5">The sequence shown here is derived from an EMBL/GenBank/DDBJ whole genome shotgun (WGS) entry which is preliminary data.</text>
</comment>
<evidence type="ECO:0000259" key="4">
    <source>
        <dbReference type="PROSITE" id="PS01124"/>
    </source>
</evidence>
<protein>
    <recommendedName>
        <fullName evidence="4">HTH araC/xylS-type domain-containing protein</fullName>
    </recommendedName>
</protein>
<dbReference type="Proteomes" id="UP001285921">
    <property type="component" value="Unassembled WGS sequence"/>
</dbReference>
<keyword evidence="6" id="KW-1185">Reference proteome</keyword>
<dbReference type="InterPro" id="IPR009057">
    <property type="entry name" value="Homeodomain-like_sf"/>
</dbReference>
<dbReference type="PROSITE" id="PS01124">
    <property type="entry name" value="HTH_ARAC_FAMILY_2"/>
    <property type="match status" value="1"/>
</dbReference>
<dbReference type="PANTHER" id="PTHR46796">
    <property type="entry name" value="HTH-TYPE TRANSCRIPTIONAL ACTIVATOR RHAS-RELATED"/>
    <property type="match status" value="1"/>
</dbReference>
<proteinExistence type="predicted"/>
<keyword evidence="2" id="KW-0238">DNA-binding</keyword>
<dbReference type="Gene3D" id="1.10.10.60">
    <property type="entry name" value="Homeodomain-like"/>
    <property type="match status" value="2"/>
</dbReference>
<dbReference type="InterPro" id="IPR018060">
    <property type="entry name" value="HTH_AraC"/>
</dbReference>
<dbReference type="InterPro" id="IPR037923">
    <property type="entry name" value="HTH-like"/>
</dbReference>
<name>A0ABQ6NKU0_9BACL</name>
<evidence type="ECO:0000313" key="6">
    <source>
        <dbReference type="Proteomes" id="UP001285921"/>
    </source>
</evidence>
<evidence type="ECO:0000313" key="5">
    <source>
        <dbReference type="EMBL" id="GMK44639.1"/>
    </source>
</evidence>
<keyword evidence="1" id="KW-0805">Transcription regulation</keyword>
<dbReference type="SUPFAM" id="SSF46689">
    <property type="entry name" value="Homeodomain-like"/>
    <property type="match status" value="2"/>
</dbReference>
<dbReference type="EMBL" id="BTCL01000004">
    <property type="protein sequence ID" value="GMK44639.1"/>
    <property type="molecule type" value="Genomic_DNA"/>
</dbReference>
<gene>
    <name evidence="5" type="ORF">PghCCS26_17670</name>
</gene>
<organism evidence="5 6">
    <name type="scientific">Paenibacillus glycanilyticus</name>
    <dbReference type="NCBI Taxonomy" id="126569"/>
    <lineage>
        <taxon>Bacteria</taxon>
        <taxon>Bacillati</taxon>
        <taxon>Bacillota</taxon>
        <taxon>Bacilli</taxon>
        <taxon>Bacillales</taxon>
        <taxon>Paenibacillaceae</taxon>
        <taxon>Paenibacillus</taxon>
    </lineage>
</organism>
<sequence length="296" mass="34084">MTAGKDRSGRWVYDGEEKGNSGAVQVPELLMLGYDHFTEALRLSHHEHDGAFEFVFVESGKVTWEVNGQDYETRAGEMFHTRPNEPHRARMDYMEPCSIWWMIVKRPSADSSWLGLSAIEVDAVIEKLHNLPRVLRTNNHLKISFRRLKQVLQTEAQPWLKLKVRHMVLDLILNMTEPPPNLHIPEDLHAALRSIVENIQRNPEKHWNNRDIAASIGVSESHFYRLFRESFGQSPSSFVERSRVEYAAQLLAHSDTPITSLALSLEFKTSQHFSTVFKKVTGMTPSKWRAAHHKPT</sequence>
<reference evidence="5 6" key="1">
    <citation type="submission" date="2023-05" db="EMBL/GenBank/DDBJ databases">
        <title>Draft genome of Paenibacillus sp. CCS26.</title>
        <authorList>
            <person name="Akita H."/>
            <person name="Shinto Y."/>
            <person name="Kimura Z."/>
        </authorList>
    </citation>
    <scope>NUCLEOTIDE SEQUENCE [LARGE SCALE GENOMIC DNA]</scope>
    <source>
        <strain evidence="5 6">CCS26</strain>
    </source>
</reference>
<dbReference type="SUPFAM" id="SSF51215">
    <property type="entry name" value="Regulatory protein AraC"/>
    <property type="match status" value="1"/>
</dbReference>
<feature type="domain" description="HTH araC/xylS-type" evidence="4">
    <location>
        <begin position="193"/>
        <end position="291"/>
    </location>
</feature>
<evidence type="ECO:0000256" key="1">
    <source>
        <dbReference type="ARBA" id="ARBA00023015"/>
    </source>
</evidence>
<dbReference type="Gene3D" id="2.60.120.10">
    <property type="entry name" value="Jelly Rolls"/>
    <property type="match status" value="1"/>
</dbReference>
<dbReference type="Pfam" id="PF07883">
    <property type="entry name" value="Cupin_2"/>
    <property type="match status" value="1"/>
</dbReference>
<evidence type="ECO:0000256" key="3">
    <source>
        <dbReference type="ARBA" id="ARBA00023163"/>
    </source>
</evidence>
<dbReference type="InterPro" id="IPR014710">
    <property type="entry name" value="RmlC-like_jellyroll"/>
</dbReference>
<dbReference type="InterPro" id="IPR013096">
    <property type="entry name" value="Cupin_2"/>
</dbReference>
<dbReference type="InterPro" id="IPR050204">
    <property type="entry name" value="AraC_XylS_family_regulators"/>
</dbReference>
<keyword evidence="3" id="KW-0804">Transcription</keyword>
<dbReference type="Pfam" id="PF12833">
    <property type="entry name" value="HTH_18"/>
    <property type="match status" value="1"/>
</dbReference>
<evidence type="ECO:0000256" key="2">
    <source>
        <dbReference type="ARBA" id="ARBA00023125"/>
    </source>
</evidence>
<dbReference type="RefSeq" id="WP_317979591.1">
    <property type="nucleotide sequence ID" value="NZ_BTCL01000004.1"/>
</dbReference>
<accession>A0ABQ6NKU0</accession>